<dbReference type="EMBL" id="CP037423">
    <property type="protein sequence ID" value="QDV47860.1"/>
    <property type="molecule type" value="Genomic_DNA"/>
</dbReference>
<protein>
    <submittedName>
        <fullName evidence="2">Uncharacterized protein</fullName>
    </submittedName>
</protein>
<feature type="region of interest" description="Disordered" evidence="1">
    <location>
        <begin position="43"/>
        <end position="68"/>
    </location>
</feature>
<dbReference type="AlphaFoldDB" id="A0A518I427"/>
<feature type="compositionally biased region" description="Polar residues" evidence="1">
    <location>
        <begin position="57"/>
        <end position="68"/>
    </location>
</feature>
<sequence length="165" mass="18036">MGRKTLVAFVDAPSPIPRPRQERTTCSPLSTARFVKQTRLCRPRGPASLAKRRKNHQSSFPHSEGNSVKQSTRLIASKMCGVPCEMAWSVCKVTLLAGGSSAARGGRTVNRHAHFTLDERTHHSWRLERDCSHAAYSPMLMRPFSSASATAGDCSIFSYSSGVSS</sequence>
<organism evidence="2 3">
    <name type="scientific">Stieleria neptunia</name>
    <dbReference type="NCBI Taxonomy" id="2527979"/>
    <lineage>
        <taxon>Bacteria</taxon>
        <taxon>Pseudomonadati</taxon>
        <taxon>Planctomycetota</taxon>
        <taxon>Planctomycetia</taxon>
        <taxon>Pirellulales</taxon>
        <taxon>Pirellulaceae</taxon>
        <taxon>Stieleria</taxon>
    </lineage>
</organism>
<dbReference type="Proteomes" id="UP000319004">
    <property type="component" value="Chromosome"/>
</dbReference>
<reference evidence="2 3" key="1">
    <citation type="submission" date="2019-03" db="EMBL/GenBank/DDBJ databases">
        <title>Deep-cultivation of Planctomycetes and their phenomic and genomic characterization uncovers novel biology.</title>
        <authorList>
            <person name="Wiegand S."/>
            <person name="Jogler M."/>
            <person name="Boedeker C."/>
            <person name="Pinto D."/>
            <person name="Vollmers J."/>
            <person name="Rivas-Marin E."/>
            <person name="Kohn T."/>
            <person name="Peeters S.H."/>
            <person name="Heuer A."/>
            <person name="Rast P."/>
            <person name="Oberbeckmann S."/>
            <person name="Bunk B."/>
            <person name="Jeske O."/>
            <person name="Meyerdierks A."/>
            <person name="Storesund J.E."/>
            <person name="Kallscheuer N."/>
            <person name="Luecker S."/>
            <person name="Lage O.M."/>
            <person name="Pohl T."/>
            <person name="Merkel B.J."/>
            <person name="Hornburger P."/>
            <person name="Mueller R.-W."/>
            <person name="Bruemmer F."/>
            <person name="Labrenz M."/>
            <person name="Spormann A.M."/>
            <person name="Op den Camp H."/>
            <person name="Overmann J."/>
            <person name="Amann R."/>
            <person name="Jetten M.S.M."/>
            <person name="Mascher T."/>
            <person name="Medema M.H."/>
            <person name="Devos D.P."/>
            <person name="Kaster A.-K."/>
            <person name="Ovreas L."/>
            <person name="Rohde M."/>
            <person name="Galperin M.Y."/>
            <person name="Jogler C."/>
        </authorList>
    </citation>
    <scope>NUCLEOTIDE SEQUENCE [LARGE SCALE GENOMIC DNA]</scope>
    <source>
        <strain evidence="2 3">Enr13</strain>
    </source>
</reference>
<evidence type="ECO:0000256" key="1">
    <source>
        <dbReference type="SAM" id="MobiDB-lite"/>
    </source>
</evidence>
<name>A0A518I427_9BACT</name>
<dbReference type="KEGG" id="snep:Enr13x_77720"/>
<accession>A0A518I427</accession>
<evidence type="ECO:0000313" key="3">
    <source>
        <dbReference type="Proteomes" id="UP000319004"/>
    </source>
</evidence>
<gene>
    <name evidence="2" type="ORF">Enr13x_77720</name>
</gene>
<evidence type="ECO:0000313" key="2">
    <source>
        <dbReference type="EMBL" id="QDV47860.1"/>
    </source>
</evidence>
<keyword evidence="3" id="KW-1185">Reference proteome</keyword>
<proteinExistence type="predicted"/>